<evidence type="ECO:0000256" key="2">
    <source>
        <dbReference type="ARBA" id="ARBA00022529"/>
    </source>
</evidence>
<comment type="similarity">
    <text evidence="7">Belongs to the glycosyl hydrolase 24 family.</text>
</comment>
<comment type="caution">
    <text evidence="8">The sequence shown here is derived from an EMBL/GenBank/DDBJ whole genome shotgun (WGS) entry which is preliminary data.</text>
</comment>
<evidence type="ECO:0000256" key="6">
    <source>
        <dbReference type="ARBA" id="ARBA00023295"/>
    </source>
</evidence>
<dbReference type="PANTHER" id="PTHR38107:SF3">
    <property type="entry name" value="LYSOZYME RRRD-RELATED"/>
    <property type="match status" value="1"/>
</dbReference>
<dbReference type="EC" id="3.2.1.17" evidence="7"/>
<dbReference type="Gene3D" id="1.10.530.40">
    <property type="match status" value="1"/>
</dbReference>
<dbReference type="InterPro" id="IPR023347">
    <property type="entry name" value="Lysozyme_dom_sf"/>
</dbReference>
<keyword evidence="4 7" id="KW-0378">Hydrolase</keyword>
<evidence type="ECO:0000313" key="9">
    <source>
        <dbReference type="Proteomes" id="UP001055057"/>
    </source>
</evidence>
<dbReference type="InterPro" id="IPR034690">
    <property type="entry name" value="Endolysin_T4_type"/>
</dbReference>
<keyword evidence="9" id="KW-1185">Reference proteome</keyword>
<dbReference type="RefSeq" id="WP_238182321.1">
    <property type="nucleotide sequence ID" value="NZ_BPRB01000092.1"/>
</dbReference>
<evidence type="ECO:0000256" key="1">
    <source>
        <dbReference type="ARBA" id="ARBA00000632"/>
    </source>
</evidence>
<dbReference type="CDD" id="cd00737">
    <property type="entry name" value="lyz_endolysin_autolysin"/>
    <property type="match status" value="1"/>
</dbReference>
<dbReference type="Proteomes" id="UP001055057">
    <property type="component" value="Unassembled WGS sequence"/>
</dbReference>
<dbReference type="HAMAP" id="MF_04110">
    <property type="entry name" value="ENDOLYSIN_T4"/>
    <property type="match status" value="1"/>
</dbReference>
<dbReference type="InterPro" id="IPR023346">
    <property type="entry name" value="Lysozyme-like_dom_sf"/>
</dbReference>
<reference evidence="8" key="2">
    <citation type="submission" date="2021-08" db="EMBL/GenBank/DDBJ databases">
        <authorList>
            <person name="Tani A."/>
            <person name="Ola A."/>
            <person name="Ogura Y."/>
            <person name="Katsura K."/>
            <person name="Hayashi T."/>
        </authorList>
    </citation>
    <scope>NUCLEOTIDE SEQUENCE</scope>
    <source>
        <strain evidence="8">DSM 23632</strain>
    </source>
</reference>
<keyword evidence="2 7" id="KW-0929">Antimicrobial</keyword>
<dbReference type="Pfam" id="PF00959">
    <property type="entry name" value="Phage_lysozyme"/>
    <property type="match status" value="1"/>
</dbReference>
<evidence type="ECO:0000256" key="5">
    <source>
        <dbReference type="ARBA" id="ARBA00023200"/>
    </source>
</evidence>
<dbReference type="SUPFAM" id="SSF53955">
    <property type="entry name" value="Lysozyme-like"/>
    <property type="match status" value="1"/>
</dbReference>
<accession>A0ABQ4U1N0</accession>
<evidence type="ECO:0000256" key="7">
    <source>
        <dbReference type="RuleBase" id="RU003788"/>
    </source>
</evidence>
<dbReference type="InterPro" id="IPR002196">
    <property type="entry name" value="Glyco_hydro_24"/>
</dbReference>
<comment type="catalytic activity">
    <reaction evidence="1 7">
        <text>Hydrolysis of (1-&gt;4)-beta-linkages between N-acetylmuramic acid and N-acetyl-D-glucosamine residues in a peptidoglycan and between N-acetyl-D-glucosamine residues in chitodextrins.</text>
        <dbReference type="EC" id="3.2.1.17"/>
    </reaction>
</comment>
<dbReference type="EMBL" id="BPRB01000092">
    <property type="protein sequence ID" value="GJE59750.1"/>
    <property type="molecule type" value="Genomic_DNA"/>
</dbReference>
<evidence type="ECO:0000313" key="8">
    <source>
        <dbReference type="EMBL" id="GJE59750.1"/>
    </source>
</evidence>
<gene>
    <name evidence="8" type="ORF">MPOCJGCO_1852</name>
</gene>
<dbReference type="PANTHER" id="PTHR38107">
    <property type="match status" value="1"/>
</dbReference>
<organism evidence="8 9">
    <name type="scientific">Methylobacterium trifolii</name>
    <dbReference type="NCBI Taxonomy" id="1003092"/>
    <lineage>
        <taxon>Bacteria</taxon>
        <taxon>Pseudomonadati</taxon>
        <taxon>Pseudomonadota</taxon>
        <taxon>Alphaproteobacteria</taxon>
        <taxon>Hyphomicrobiales</taxon>
        <taxon>Methylobacteriaceae</taxon>
        <taxon>Methylobacterium</taxon>
    </lineage>
</organism>
<evidence type="ECO:0000256" key="4">
    <source>
        <dbReference type="ARBA" id="ARBA00022801"/>
    </source>
</evidence>
<name>A0ABQ4U1N0_9HYPH</name>
<protein>
    <recommendedName>
        <fullName evidence="7">Lysozyme</fullName>
        <ecNumber evidence="7">3.2.1.17</ecNumber>
    </recommendedName>
</protein>
<keyword evidence="6 7" id="KW-0326">Glycosidase</keyword>
<evidence type="ECO:0000256" key="3">
    <source>
        <dbReference type="ARBA" id="ARBA00022638"/>
    </source>
</evidence>
<keyword evidence="3 7" id="KW-0081">Bacteriolytic enzyme</keyword>
<keyword evidence="5" id="KW-1035">Host cytoplasm</keyword>
<proteinExistence type="inferred from homology"/>
<dbReference type="InterPro" id="IPR051018">
    <property type="entry name" value="Bacteriophage_GH24"/>
</dbReference>
<sequence length="208" mass="21988">MQLSPIGEAVLIAREGRRLTAYRDSVGVWTIGIGITSASGLIRVRPGLTITAAECDALAHRAFALYAGHVDAALCGTPVGQHTYDALVSVCFNIGPSAFSGSTFLRRLRAGDGEGARAALLWWNRPAAILGRRRAEAEQLVTPYGEALPRPTLAKRPVTVAAPVADILDPGVATPVLAPVAPAAPNWLGRLGRWVDDVWGERPARRAG</sequence>
<dbReference type="InterPro" id="IPR033907">
    <property type="entry name" value="Endolysin_autolysin"/>
</dbReference>
<reference evidence="8" key="1">
    <citation type="journal article" date="2021" name="Front. Microbiol.">
        <title>Comprehensive Comparative Genomics and Phenotyping of Methylobacterium Species.</title>
        <authorList>
            <person name="Alessa O."/>
            <person name="Ogura Y."/>
            <person name="Fujitani Y."/>
            <person name="Takami H."/>
            <person name="Hayashi T."/>
            <person name="Sahin N."/>
            <person name="Tani A."/>
        </authorList>
    </citation>
    <scope>NUCLEOTIDE SEQUENCE</scope>
    <source>
        <strain evidence="8">DSM 23632</strain>
    </source>
</reference>